<dbReference type="AlphaFoldDB" id="A0A0C9XI57"/>
<keyword evidence="3" id="KW-1185">Reference proteome</keyword>
<dbReference type="GO" id="GO:0004038">
    <property type="term" value="F:allantoinase activity"/>
    <property type="evidence" value="ECO:0007669"/>
    <property type="project" value="TreeGrafter"/>
</dbReference>
<dbReference type="InterPro" id="IPR011059">
    <property type="entry name" value="Metal-dep_hydrolase_composite"/>
</dbReference>
<name>A0A0C9XI57_9AGAR</name>
<dbReference type="GO" id="GO:0005737">
    <property type="term" value="C:cytoplasm"/>
    <property type="evidence" value="ECO:0007669"/>
    <property type="project" value="TreeGrafter"/>
</dbReference>
<dbReference type="Pfam" id="PF07969">
    <property type="entry name" value="Amidohydro_3"/>
    <property type="match status" value="1"/>
</dbReference>
<dbReference type="SUPFAM" id="SSF51556">
    <property type="entry name" value="Metallo-dependent hydrolases"/>
    <property type="match status" value="1"/>
</dbReference>
<dbReference type="GO" id="GO:0006145">
    <property type="term" value="P:purine nucleobase catabolic process"/>
    <property type="evidence" value="ECO:0007669"/>
    <property type="project" value="TreeGrafter"/>
</dbReference>
<feature type="domain" description="Amidohydrolase 3" evidence="1">
    <location>
        <begin position="398"/>
        <end position="504"/>
    </location>
</feature>
<gene>
    <name evidence="2" type="ORF">K443DRAFT_675694</name>
</gene>
<protein>
    <recommendedName>
        <fullName evidence="1">Amidohydrolase 3 domain-containing protein</fullName>
    </recommendedName>
</protein>
<evidence type="ECO:0000313" key="3">
    <source>
        <dbReference type="Proteomes" id="UP000054477"/>
    </source>
</evidence>
<evidence type="ECO:0000313" key="2">
    <source>
        <dbReference type="EMBL" id="KIK04681.1"/>
    </source>
</evidence>
<accession>A0A0C9XI57</accession>
<reference evidence="3" key="2">
    <citation type="submission" date="2015-01" db="EMBL/GenBank/DDBJ databases">
        <title>Evolutionary Origins and Diversification of the Mycorrhizal Mutualists.</title>
        <authorList>
            <consortium name="DOE Joint Genome Institute"/>
            <consortium name="Mycorrhizal Genomics Consortium"/>
            <person name="Kohler A."/>
            <person name="Kuo A."/>
            <person name="Nagy L.G."/>
            <person name="Floudas D."/>
            <person name="Copeland A."/>
            <person name="Barry K.W."/>
            <person name="Cichocki N."/>
            <person name="Veneault-Fourrey C."/>
            <person name="LaButti K."/>
            <person name="Lindquist E.A."/>
            <person name="Lipzen A."/>
            <person name="Lundell T."/>
            <person name="Morin E."/>
            <person name="Murat C."/>
            <person name="Riley R."/>
            <person name="Ohm R."/>
            <person name="Sun H."/>
            <person name="Tunlid A."/>
            <person name="Henrissat B."/>
            <person name="Grigoriev I.V."/>
            <person name="Hibbett D.S."/>
            <person name="Martin F."/>
        </authorList>
    </citation>
    <scope>NUCLEOTIDE SEQUENCE [LARGE SCALE GENOMIC DNA]</scope>
    <source>
        <strain evidence="3">LaAM-08-1</strain>
    </source>
</reference>
<dbReference type="SUPFAM" id="SSF51338">
    <property type="entry name" value="Composite domain of metallo-dependent hydrolases"/>
    <property type="match status" value="1"/>
</dbReference>
<dbReference type="InterPro" id="IPR050138">
    <property type="entry name" value="DHOase/Allantoinase_Hydrolase"/>
</dbReference>
<reference evidence="2 3" key="1">
    <citation type="submission" date="2014-04" db="EMBL/GenBank/DDBJ databases">
        <authorList>
            <consortium name="DOE Joint Genome Institute"/>
            <person name="Kuo A."/>
            <person name="Kohler A."/>
            <person name="Nagy L.G."/>
            <person name="Floudas D."/>
            <person name="Copeland A."/>
            <person name="Barry K.W."/>
            <person name="Cichocki N."/>
            <person name="Veneault-Fourrey C."/>
            <person name="LaButti K."/>
            <person name="Lindquist E.A."/>
            <person name="Lipzen A."/>
            <person name="Lundell T."/>
            <person name="Morin E."/>
            <person name="Murat C."/>
            <person name="Sun H."/>
            <person name="Tunlid A."/>
            <person name="Henrissat B."/>
            <person name="Grigoriev I.V."/>
            <person name="Hibbett D.S."/>
            <person name="Martin F."/>
            <person name="Nordberg H.P."/>
            <person name="Cantor M.N."/>
            <person name="Hua S.X."/>
        </authorList>
    </citation>
    <scope>NUCLEOTIDE SEQUENCE [LARGE SCALE GENOMIC DNA]</scope>
    <source>
        <strain evidence="2 3">LaAM-08-1</strain>
    </source>
</reference>
<sequence length="966" mass="104409">MSRKLSSTSQEGAPIQRSNRLSTFTFLISVAALLSVLATPFTPTFFGPVVPPVAEPPESVIDKQSVLARCAALKAVPGFAQNPSPRDQSDRFEAGTNATWIRNGIIFTGENNGTTVIRGDLFLDKGIVKGIGKVSKRMIDNAPNLTIIDAHGAWITPGLVDLHSHLGILSSPILSGAVDFDSTKGPILPWLRAIDSLNTHDEGYRLAVAGGVTTVQVLPGSSNPIGGQAFMVKLRKTLDGSASSMIVEPPLNLNMAKVDRSKPVPWRHLKQACGENPRRYGNRMDIMWALRSAYSEARNLMQSQDAYCAKAEAGLWGSVSGGFPENQKWELLVDVLRGKVKVSSHCQEAVDLDAMVRLTNEFQFPIASFHHASEGWLVPELLKRTWGGIPTLAILATQHRYKRESFRGSEYASRVLADNGIPVAMKTDHPVLNPRYLAYEAQQAHYFGLPPHLALASITSVPAAAAGLDHRIGILTEGADADVVLWDSHPLQLGATPVKVWIDGIMQIPVPSKTGENNHIEVGKGKESDEWRRVPTVPSWDRERKDAILWDGLPPLDVNKQSRVVFTNVKKIWKKGSDGNIQETLVPGASGGTVLVEKGNIICTGENCVDMTTESNLVDLHGGSISPGLMSYGSQLGLEEIASEHSTGDGELLDAFNVNMPRILNDVGGVVRAVDALMFGTRNALTAYRSGVTLATTALAKPISLSRGHFVSGLSTTFGTGSKHAMERGAIVQDVVALHVVLGRSSPLLPKSVSVSTQIAALRRLLYGWESTDKETGIWFRKAAEGVVPLVIEVDNADIMASLLILKADVEDKIGSRMRMVFSGATEAYLLASEISKADVGVLLNPARPFPTVWDQRRILPGPPLTNDTALVILLEHGVTVGLGVRNAWEARNSGFDIQWAILESNSRISERKAYALVSSDLEKLLGVRNVGEDADLVAYEGGGLFDLSSKVVGIISSRREVVDLF</sequence>
<dbReference type="EMBL" id="KN838567">
    <property type="protein sequence ID" value="KIK04681.1"/>
    <property type="molecule type" value="Genomic_DNA"/>
</dbReference>
<proteinExistence type="predicted"/>
<dbReference type="OrthoDB" id="10258955at2759"/>
<dbReference type="PANTHER" id="PTHR43668:SF5">
    <property type="entry name" value="AMIDOHYDROLASE 3 DOMAIN-CONTAINING PROTEIN"/>
    <property type="match status" value="1"/>
</dbReference>
<evidence type="ECO:0000259" key="1">
    <source>
        <dbReference type="Pfam" id="PF07969"/>
    </source>
</evidence>
<dbReference type="Gene3D" id="3.20.20.140">
    <property type="entry name" value="Metal-dependent hydrolases"/>
    <property type="match status" value="2"/>
</dbReference>
<dbReference type="Proteomes" id="UP000054477">
    <property type="component" value="Unassembled WGS sequence"/>
</dbReference>
<dbReference type="InterPro" id="IPR013108">
    <property type="entry name" value="Amidohydro_3"/>
</dbReference>
<organism evidence="2 3">
    <name type="scientific">Laccaria amethystina LaAM-08-1</name>
    <dbReference type="NCBI Taxonomy" id="1095629"/>
    <lineage>
        <taxon>Eukaryota</taxon>
        <taxon>Fungi</taxon>
        <taxon>Dikarya</taxon>
        <taxon>Basidiomycota</taxon>
        <taxon>Agaricomycotina</taxon>
        <taxon>Agaricomycetes</taxon>
        <taxon>Agaricomycetidae</taxon>
        <taxon>Agaricales</taxon>
        <taxon>Agaricineae</taxon>
        <taxon>Hydnangiaceae</taxon>
        <taxon>Laccaria</taxon>
    </lineage>
</organism>
<dbReference type="HOGENOM" id="CLU_006273_0_0_1"/>
<dbReference type="InterPro" id="IPR032466">
    <property type="entry name" value="Metal_Hydrolase"/>
</dbReference>
<dbReference type="PANTHER" id="PTHR43668">
    <property type="entry name" value="ALLANTOINASE"/>
    <property type="match status" value="1"/>
</dbReference>